<evidence type="ECO:0000313" key="5">
    <source>
        <dbReference type="Proteomes" id="UP001144471"/>
    </source>
</evidence>
<dbReference type="Proteomes" id="UP001144471">
    <property type="component" value="Unassembled WGS sequence"/>
</dbReference>
<keyword evidence="5" id="KW-1185">Reference proteome</keyword>
<dbReference type="EMBL" id="BSDY01000025">
    <property type="protein sequence ID" value="GLI57810.1"/>
    <property type="molecule type" value="Genomic_DNA"/>
</dbReference>
<dbReference type="CDD" id="cd02440">
    <property type="entry name" value="AdoMet_MTases"/>
    <property type="match status" value="1"/>
</dbReference>
<keyword evidence="1" id="KW-0489">Methyltransferase</keyword>
<evidence type="ECO:0000256" key="2">
    <source>
        <dbReference type="ARBA" id="ARBA00022679"/>
    </source>
</evidence>
<dbReference type="RefSeq" id="WP_281837485.1">
    <property type="nucleotide sequence ID" value="NZ_BSDY01000025.1"/>
</dbReference>
<evidence type="ECO:0000313" key="4">
    <source>
        <dbReference type="EMBL" id="GLI57810.1"/>
    </source>
</evidence>
<accession>A0A9W6GPH9</accession>
<feature type="domain" description="Methyltransferase" evidence="3">
    <location>
        <begin position="39"/>
        <end position="127"/>
    </location>
</feature>
<dbReference type="Pfam" id="PF13649">
    <property type="entry name" value="Methyltransf_25"/>
    <property type="match status" value="1"/>
</dbReference>
<organism evidence="4 5">
    <name type="scientific">Propionigenium maris DSM 9537</name>
    <dbReference type="NCBI Taxonomy" id="1123000"/>
    <lineage>
        <taxon>Bacteria</taxon>
        <taxon>Fusobacteriati</taxon>
        <taxon>Fusobacteriota</taxon>
        <taxon>Fusobacteriia</taxon>
        <taxon>Fusobacteriales</taxon>
        <taxon>Fusobacteriaceae</taxon>
        <taxon>Propionigenium</taxon>
    </lineage>
</organism>
<dbReference type="InterPro" id="IPR029063">
    <property type="entry name" value="SAM-dependent_MTases_sf"/>
</dbReference>
<dbReference type="InterPro" id="IPR041698">
    <property type="entry name" value="Methyltransf_25"/>
</dbReference>
<dbReference type="PANTHER" id="PTHR43861:SF1">
    <property type="entry name" value="TRANS-ACONITATE 2-METHYLTRANSFERASE"/>
    <property type="match status" value="1"/>
</dbReference>
<sequence length="232" mass="27101">MKRNFYESINKHYDNIFPLNEKQVEFVKGEFDNKLSKLIEIGCANGKLTAALSEYNIMGVDLEESFISEARKRYGHIKFEKLNMLNIQSLNEKFDGVIAFGNTLVHLTKKEIISFIKSVYEVLNQDGKLLIQILNYDYILDNEIFTLPIIDNEFITFERSYETRDEFLFHTRLTIKSSDEVIENKIVLTPIRKDILVNYLEKVGFKNINVYSSFSKKAYSYKDLPLVISCTK</sequence>
<dbReference type="GO" id="GO:0032259">
    <property type="term" value="P:methylation"/>
    <property type="evidence" value="ECO:0007669"/>
    <property type="project" value="UniProtKB-KW"/>
</dbReference>
<evidence type="ECO:0000256" key="1">
    <source>
        <dbReference type="ARBA" id="ARBA00022603"/>
    </source>
</evidence>
<evidence type="ECO:0000259" key="3">
    <source>
        <dbReference type="Pfam" id="PF13649"/>
    </source>
</evidence>
<name>A0A9W6GPH9_9FUSO</name>
<dbReference type="PANTHER" id="PTHR43861">
    <property type="entry name" value="TRANS-ACONITATE 2-METHYLTRANSFERASE-RELATED"/>
    <property type="match status" value="1"/>
</dbReference>
<keyword evidence="2" id="KW-0808">Transferase</keyword>
<dbReference type="Gene3D" id="2.20.25.110">
    <property type="entry name" value="S-adenosyl-L-methionine-dependent methyltransferases"/>
    <property type="match status" value="1"/>
</dbReference>
<dbReference type="SUPFAM" id="SSF53335">
    <property type="entry name" value="S-adenosyl-L-methionine-dependent methyltransferases"/>
    <property type="match status" value="1"/>
</dbReference>
<dbReference type="GO" id="GO:0008168">
    <property type="term" value="F:methyltransferase activity"/>
    <property type="evidence" value="ECO:0007669"/>
    <property type="project" value="UniProtKB-KW"/>
</dbReference>
<dbReference type="AlphaFoldDB" id="A0A9W6GPH9"/>
<protein>
    <recommendedName>
        <fullName evidence="3">Methyltransferase domain-containing protein</fullName>
    </recommendedName>
</protein>
<proteinExistence type="predicted"/>
<gene>
    <name evidence="4" type="ORF">PM10SUCC1_33240</name>
</gene>
<dbReference type="Gene3D" id="3.40.50.150">
    <property type="entry name" value="Vaccinia Virus protein VP39"/>
    <property type="match status" value="1"/>
</dbReference>
<comment type="caution">
    <text evidence="4">The sequence shown here is derived from an EMBL/GenBank/DDBJ whole genome shotgun (WGS) entry which is preliminary data.</text>
</comment>
<reference evidence="4" key="1">
    <citation type="submission" date="2022-12" db="EMBL/GenBank/DDBJ databases">
        <title>Reference genome sequencing for broad-spectrum identification of bacterial and archaeal isolates by mass spectrometry.</title>
        <authorList>
            <person name="Sekiguchi Y."/>
            <person name="Tourlousse D.M."/>
        </authorList>
    </citation>
    <scope>NUCLEOTIDE SEQUENCE</scope>
    <source>
        <strain evidence="4">10succ1</strain>
    </source>
</reference>